<evidence type="ECO:0000313" key="3">
    <source>
        <dbReference type="Proteomes" id="UP001652700"/>
    </source>
</evidence>
<proteinExistence type="predicted"/>
<dbReference type="Pfam" id="PF10551">
    <property type="entry name" value="MULE"/>
    <property type="match status" value="1"/>
</dbReference>
<accession>A0ABM5L130</accession>
<protein>
    <recommendedName>
        <fullName evidence="1">MULE transposase domain-containing protein</fullName>
    </recommendedName>
</protein>
<keyword evidence="3" id="KW-1185">Reference proteome</keyword>
<dbReference type="RefSeq" id="XP_050516141.1">
    <property type="nucleotide sequence ID" value="XM_050660184.1"/>
</dbReference>
<evidence type="ECO:0000259" key="1">
    <source>
        <dbReference type="Pfam" id="PF10551"/>
    </source>
</evidence>
<dbReference type="PANTHER" id="PTHR47160:SF10">
    <property type="entry name" value="MULE TRANSPOSASE DOMAIN-CONTAINING PROTEIN"/>
    <property type="match status" value="1"/>
</dbReference>
<organism evidence="2 3">
    <name type="scientific">Diabrotica virgifera virgifera</name>
    <name type="common">western corn rootworm</name>
    <dbReference type="NCBI Taxonomy" id="50390"/>
    <lineage>
        <taxon>Eukaryota</taxon>
        <taxon>Metazoa</taxon>
        <taxon>Ecdysozoa</taxon>
        <taxon>Arthropoda</taxon>
        <taxon>Hexapoda</taxon>
        <taxon>Insecta</taxon>
        <taxon>Pterygota</taxon>
        <taxon>Neoptera</taxon>
        <taxon>Endopterygota</taxon>
        <taxon>Coleoptera</taxon>
        <taxon>Polyphaga</taxon>
        <taxon>Cucujiformia</taxon>
        <taxon>Chrysomeloidea</taxon>
        <taxon>Chrysomelidae</taxon>
        <taxon>Galerucinae</taxon>
        <taxon>Diabroticina</taxon>
        <taxon>Diabroticites</taxon>
        <taxon>Diabrotica</taxon>
    </lineage>
</organism>
<name>A0ABM5L130_DIAVI</name>
<dbReference type="Proteomes" id="UP001652700">
    <property type="component" value="Unplaced"/>
</dbReference>
<dbReference type="InterPro" id="IPR018289">
    <property type="entry name" value="MULE_transposase_dom"/>
</dbReference>
<reference evidence="2" key="1">
    <citation type="submission" date="2025-05" db="UniProtKB">
        <authorList>
            <consortium name="EnsemblMetazoa"/>
        </authorList>
    </citation>
    <scope>IDENTIFICATION</scope>
</reference>
<feature type="domain" description="MULE transposase" evidence="1">
    <location>
        <begin position="141"/>
        <end position="237"/>
    </location>
</feature>
<evidence type="ECO:0000313" key="2">
    <source>
        <dbReference type="EnsemblMetazoa" id="XP_050516141.1"/>
    </source>
</evidence>
<dbReference type="EnsemblMetazoa" id="XM_050660184.1">
    <property type="protein sequence ID" value="XP_050516141.1"/>
    <property type="gene ID" value="LOC126891006"/>
</dbReference>
<dbReference type="PANTHER" id="PTHR47160">
    <property type="entry name" value="PUTATIVE-RELATED"/>
    <property type="match status" value="1"/>
</dbReference>
<sequence>MGPIESLVITSVKGQYNHPSETKQKISRQIVTAACKRKTESDIVEKPAKIIRSAIDKTDHVSVLTCNDLKCIRENMYNQRRKTYPTIPRNAEEVHKFLSDFHNNYKTFKNEEFILYNECSQGIIVLGCKANLAVLAKSEILYMDGTFQYCTKFFKQLFTVHGYFDGHYIPLLFCLLKDKCELTYKLCLQEVKNLCSEHNLLLRPTKIVLDFETAIHNAVKYVWTDIIIHGCRFHLTQSWWRKIQSLGLSCEYKDKSSDIGKWLRLCFGMVLLDKNIVSDFFVFEMMEVTPNDTRVIQFADYLTDHYISEESKFPPNIWADASAELNQTTNACESFHSHFNNSFHYCSPSIFDFMTVLTKFQNEVYIKCNSINTPIKSRNSHTLRRKRFLENLLQDLKNNHITTMHFTSQLPASTHLYYLNKTEFDLDLRSGWKIQTSAKRIVSTQLKPL</sequence>
<dbReference type="GeneID" id="126891006"/>